<name>W2PBP6_PHYN3</name>
<dbReference type="EMBL" id="KI669878">
    <property type="protein sequence ID" value="ETM97653.1"/>
    <property type="molecule type" value="Genomic_DNA"/>
</dbReference>
<evidence type="ECO:0000313" key="1">
    <source>
        <dbReference type="EMBL" id="ETM97653.1"/>
    </source>
</evidence>
<organism evidence="1 2">
    <name type="scientific">Phytophthora nicotianae (strain INRA-310)</name>
    <name type="common">Phytophthora parasitica</name>
    <dbReference type="NCBI Taxonomy" id="761204"/>
    <lineage>
        <taxon>Eukaryota</taxon>
        <taxon>Sar</taxon>
        <taxon>Stramenopiles</taxon>
        <taxon>Oomycota</taxon>
        <taxon>Peronosporomycetes</taxon>
        <taxon>Peronosporales</taxon>
        <taxon>Peronosporaceae</taxon>
        <taxon>Phytophthora</taxon>
    </lineage>
</organism>
<dbReference type="VEuPathDB" id="FungiDB:PPTG_24879"/>
<evidence type="ECO:0000313" key="2">
    <source>
        <dbReference type="Proteomes" id="UP000018817"/>
    </source>
</evidence>
<reference evidence="2" key="1">
    <citation type="submission" date="2011-12" db="EMBL/GenBank/DDBJ databases">
        <authorList>
            <consortium name="The Broad Institute Genome Sequencing Platform"/>
            <person name="Russ C."/>
            <person name="Tyler B."/>
            <person name="Panabieres F."/>
            <person name="Shan W."/>
            <person name="Tripathy S."/>
            <person name="Grunwald N."/>
            <person name="Machado M."/>
            <person name="Young S.K."/>
            <person name="Zeng Q."/>
            <person name="Gargeya S."/>
            <person name="Fitzgerald M."/>
            <person name="Haas B."/>
            <person name="Abouelleil A."/>
            <person name="Alvarado L."/>
            <person name="Arachchi H.M."/>
            <person name="Berlin A."/>
            <person name="Chapman S.B."/>
            <person name="Gearin G."/>
            <person name="Goldberg J."/>
            <person name="Griggs A."/>
            <person name="Gujja S."/>
            <person name="Hansen M."/>
            <person name="Heiman D."/>
            <person name="Howarth C."/>
            <person name="Larimer J."/>
            <person name="Lui A."/>
            <person name="MacDonald P.J.P."/>
            <person name="McCowen C."/>
            <person name="Montmayeur A."/>
            <person name="Murphy C."/>
            <person name="Neiman D."/>
            <person name="Pearson M."/>
            <person name="Priest M."/>
            <person name="Roberts A."/>
            <person name="Saif S."/>
            <person name="Shea T."/>
            <person name="Sisk P."/>
            <person name="Stolte C."/>
            <person name="Sykes S."/>
            <person name="Wortman J."/>
            <person name="Nusbaum C."/>
            <person name="Birren B."/>
        </authorList>
    </citation>
    <scope>NUCLEOTIDE SEQUENCE [LARGE SCALE GENOMIC DNA]</scope>
    <source>
        <strain evidence="2">INRA-310</strain>
    </source>
</reference>
<dbReference type="AlphaFoldDB" id="W2PBP6"/>
<reference evidence="1 2" key="2">
    <citation type="submission" date="2013-11" db="EMBL/GenBank/DDBJ databases">
        <title>The Genome Sequence of Phytophthora parasitica INRA-310.</title>
        <authorList>
            <consortium name="The Broad Institute Genomics Platform"/>
            <person name="Russ C."/>
            <person name="Tyler B."/>
            <person name="Panabieres F."/>
            <person name="Shan W."/>
            <person name="Tripathy S."/>
            <person name="Grunwald N."/>
            <person name="Machado M."/>
            <person name="Johnson C.S."/>
            <person name="Arredondo F."/>
            <person name="Hong C."/>
            <person name="Coffey M."/>
            <person name="Young S.K."/>
            <person name="Zeng Q."/>
            <person name="Gargeya S."/>
            <person name="Fitzgerald M."/>
            <person name="Abouelleil A."/>
            <person name="Alvarado L."/>
            <person name="Chapman S.B."/>
            <person name="Gainer-Dewar J."/>
            <person name="Goldberg J."/>
            <person name="Griggs A."/>
            <person name="Gujja S."/>
            <person name="Hansen M."/>
            <person name="Howarth C."/>
            <person name="Imamovic A."/>
            <person name="Ireland A."/>
            <person name="Larimer J."/>
            <person name="McCowan C."/>
            <person name="Murphy C."/>
            <person name="Pearson M."/>
            <person name="Poon T.W."/>
            <person name="Priest M."/>
            <person name="Roberts A."/>
            <person name="Saif S."/>
            <person name="Shea T."/>
            <person name="Sykes S."/>
            <person name="Wortman J."/>
            <person name="Nusbaum C."/>
            <person name="Birren B."/>
        </authorList>
    </citation>
    <scope>NUCLEOTIDE SEQUENCE [LARGE SCALE GENOMIC DNA]</scope>
    <source>
        <strain evidence="1 2">INRA-310</strain>
    </source>
</reference>
<dbReference type="GeneID" id="20193478"/>
<sequence>MKMGTRMLAKTQIRTLLLLEFRTSRSSSMCRLRLSGELYAFPRRCHVIPLLLANFRIPSDPINLPLYL</sequence>
<accession>W2PBP6</accession>
<dbReference type="Proteomes" id="UP000018817">
    <property type="component" value="Unassembled WGS sequence"/>
</dbReference>
<dbReference type="RefSeq" id="XP_008917051.1">
    <property type="nucleotide sequence ID" value="XM_008918803.1"/>
</dbReference>
<protein>
    <submittedName>
        <fullName evidence="1">Uncharacterized protein</fullName>
    </submittedName>
</protein>
<proteinExistence type="predicted"/>
<gene>
    <name evidence="1" type="ORF">PPTG_24879</name>
</gene>